<dbReference type="PANTHER" id="PTHR30204:SF3">
    <property type="entry name" value="HTH MERR-TYPE DOMAIN-CONTAINING PROTEIN"/>
    <property type="match status" value="1"/>
</dbReference>
<sequence length="203" mass="21943">MAVTSGSKASDHRQAALLRAGEQGLLCDESVEALPMDIGYRAPAACTAAGITYRQLDYWARTQLVEPSRPGHGSGERGYYTFADILLLAVVKRLLDVGISLQQIRMAVTQLRERSAADLAQITLVSDGVTVHECTSTEEVVDLLQGGHAVFGIALGQVRHELEHALGELPGEPVSRVPTTPEEAGAEYPADELARRRRQRKTG</sequence>
<evidence type="ECO:0000313" key="4">
    <source>
        <dbReference type="EMBL" id="MDS1269219.1"/>
    </source>
</evidence>
<evidence type="ECO:0000313" key="5">
    <source>
        <dbReference type="Proteomes" id="UP001250214"/>
    </source>
</evidence>
<feature type="domain" description="HTH merR-type" evidence="3">
    <location>
        <begin position="48"/>
        <end position="110"/>
    </location>
</feature>
<gene>
    <name evidence="4" type="ORF">RIF23_02785</name>
</gene>
<dbReference type="InterPro" id="IPR000551">
    <property type="entry name" value="MerR-type_HTH_dom"/>
</dbReference>
<name>A0ABU2H1Q2_9ACTN</name>
<dbReference type="SMART" id="SM00422">
    <property type="entry name" value="HTH_MERR"/>
    <property type="match status" value="1"/>
</dbReference>
<proteinExistence type="predicted"/>
<keyword evidence="1" id="KW-0238">DNA-binding</keyword>
<feature type="region of interest" description="Disordered" evidence="2">
    <location>
        <begin position="167"/>
        <end position="203"/>
    </location>
</feature>
<dbReference type="SUPFAM" id="SSF46955">
    <property type="entry name" value="Putative DNA-binding domain"/>
    <property type="match status" value="1"/>
</dbReference>
<dbReference type="EMBL" id="JAVLVT010000001">
    <property type="protein sequence ID" value="MDS1269219.1"/>
    <property type="molecule type" value="Genomic_DNA"/>
</dbReference>
<dbReference type="Pfam" id="PF13411">
    <property type="entry name" value="MerR_1"/>
    <property type="match status" value="1"/>
</dbReference>
<keyword evidence="5" id="KW-1185">Reference proteome</keyword>
<dbReference type="PANTHER" id="PTHR30204">
    <property type="entry name" value="REDOX-CYCLING DRUG-SENSING TRANSCRIPTIONAL ACTIVATOR SOXR"/>
    <property type="match status" value="1"/>
</dbReference>
<dbReference type="InterPro" id="IPR009061">
    <property type="entry name" value="DNA-bd_dom_put_sf"/>
</dbReference>
<reference evidence="5" key="1">
    <citation type="submission" date="2023-07" db="EMBL/GenBank/DDBJ databases">
        <title>Novel species in the genus Lipingzhangella isolated from Sambhar Salt Lake.</title>
        <authorList>
            <person name="Jiya N."/>
            <person name="Kajale S."/>
            <person name="Sharma A."/>
        </authorList>
    </citation>
    <scope>NUCLEOTIDE SEQUENCE [LARGE SCALE GENOMIC DNA]</scope>
    <source>
        <strain evidence="5">LS1_29</strain>
    </source>
</reference>
<dbReference type="RefSeq" id="WP_310910720.1">
    <property type="nucleotide sequence ID" value="NZ_JAVLVT010000001.1"/>
</dbReference>
<protein>
    <submittedName>
        <fullName evidence="4">MerR family transcriptional regulator</fullName>
    </submittedName>
</protein>
<evidence type="ECO:0000256" key="1">
    <source>
        <dbReference type="ARBA" id="ARBA00023125"/>
    </source>
</evidence>
<dbReference type="Proteomes" id="UP001250214">
    <property type="component" value="Unassembled WGS sequence"/>
</dbReference>
<comment type="caution">
    <text evidence="4">The sequence shown here is derived from an EMBL/GenBank/DDBJ whole genome shotgun (WGS) entry which is preliminary data.</text>
</comment>
<evidence type="ECO:0000259" key="3">
    <source>
        <dbReference type="PROSITE" id="PS50937"/>
    </source>
</evidence>
<organism evidence="4 5">
    <name type="scientific">Lipingzhangella rawalii</name>
    <dbReference type="NCBI Taxonomy" id="2055835"/>
    <lineage>
        <taxon>Bacteria</taxon>
        <taxon>Bacillati</taxon>
        <taxon>Actinomycetota</taxon>
        <taxon>Actinomycetes</taxon>
        <taxon>Streptosporangiales</taxon>
        <taxon>Nocardiopsidaceae</taxon>
        <taxon>Lipingzhangella</taxon>
    </lineage>
</organism>
<dbReference type="PROSITE" id="PS50937">
    <property type="entry name" value="HTH_MERR_2"/>
    <property type="match status" value="1"/>
</dbReference>
<accession>A0ABU2H1Q2</accession>
<evidence type="ECO:0000256" key="2">
    <source>
        <dbReference type="SAM" id="MobiDB-lite"/>
    </source>
</evidence>
<dbReference type="Gene3D" id="1.10.1660.10">
    <property type="match status" value="1"/>
</dbReference>
<dbReference type="InterPro" id="IPR047057">
    <property type="entry name" value="MerR_fam"/>
</dbReference>